<evidence type="ECO:0000313" key="2">
    <source>
        <dbReference type="EMBL" id="MDZ5457011.1"/>
    </source>
</evidence>
<evidence type="ECO:0000256" key="1">
    <source>
        <dbReference type="SAM" id="MobiDB-lite"/>
    </source>
</evidence>
<comment type="caution">
    <text evidence="2">The sequence shown here is derived from an EMBL/GenBank/DDBJ whole genome shotgun (WGS) entry which is preliminary data.</text>
</comment>
<evidence type="ECO:0000313" key="3">
    <source>
        <dbReference type="Proteomes" id="UP001293718"/>
    </source>
</evidence>
<sequence length="156" mass="17555">MSSFYAPAATPEKPSRPVTNDGWWPDVDLVQLRERSRLDASVTDTRLRFSVVIACFDVNQQCWEWRRVQEAAGALSLDEVSAPEIDGQSVLVTLYLRAVTCATQVDLIERYRGVDTTAGSDRKADAMDCSVDDLRRDMRWAVNDLIGRSRSTVELI</sequence>
<protein>
    <submittedName>
        <fullName evidence="2">Head completion/stabilization protein</fullName>
    </submittedName>
</protein>
<accession>A0ABU5IEP3</accession>
<dbReference type="Proteomes" id="UP001293718">
    <property type="component" value="Unassembled WGS sequence"/>
</dbReference>
<keyword evidence="3" id="KW-1185">Reference proteome</keyword>
<proteinExistence type="predicted"/>
<organism evidence="2 3">
    <name type="scientific">Azohydromonas lata</name>
    <dbReference type="NCBI Taxonomy" id="45677"/>
    <lineage>
        <taxon>Bacteria</taxon>
        <taxon>Pseudomonadati</taxon>
        <taxon>Pseudomonadota</taxon>
        <taxon>Betaproteobacteria</taxon>
        <taxon>Burkholderiales</taxon>
        <taxon>Sphaerotilaceae</taxon>
        <taxon>Azohydromonas</taxon>
    </lineage>
</organism>
<dbReference type="Pfam" id="PF05926">
    <property type="entry name" value="Phage_GPL"/>
    <property type="match status" value="1"/>
</dbReference>
<dbReference type="InterPro" id="IPR009225">
    <property type="entry name" value="Phage_head_completion_GpL"/>
</dbReference>
<dbReference type="EMBL" id="JAXOJX010000013">
    <property type="protein sequence ID" value="MDZ5457011.1"/>
    <property type="molecule type" value="Genomic_DNA"/>
</dbReference>
<reference evidence="2 3" key="1">
    <citation type="submission" date="2023-11" db="EMBL/GenBank/DDBJ databases">
        <title>Draft genome of Azohydromonas lata strain H1 (DSM1123), a polyhydroxyalkanoate producer.</title>
        <authorList>
            <person name="Traversa D."/>
            <person name="D'Addabbo P."/>
            <person name="Pazzani C."/>
            <person name="Manzari C."/>
            <person name="Chiara M."/>
            <person name="Scrascia M."/>
        </authorList>
    </citation>
    <scope>NUCLEOTIDE SEQUENCE [LARGE SCALE GENOMIC DNA]</scope>
    <source>
        <strain evidence="2 3">H1</strain>
    </source>
</reference>
<name>A0ABU5IEP3_9BURK</name>
<dbReference type="RefSeq" id="WP_322465438.1">
    <property type="nucleotide sequence ID" value="NZ_JAXOJX010000013.1"/>
</dbReference>
<feature type="region of interest" description="Disordered" evidence="1">
    <location>
        <begin position="1"/>
        <end position="20"/>
    </location>
</feature>
<gene>
    <name evidence="2" type="ORF">SM757_10565</name>
</gene>